<dbReference type="VEuPathDB" id="AmoebaDB:ACA1_079170"/>
<dbReference type="Proteomes" id="UP000011083">
    <property type="component" value="Unassembled WGS sequence"/>
</dbReference>
<reference evidence="1 2" key="1">
    <citation type="journal article" date="2013" name="Genome Biol.">
        <title>Genome of Acanthamoeba castellanii highlights extensive lateral gene transfer and early evolution of tyrosine kinase signaling.</title>
        <authorList>
            <person name="Clarke M."/>
            <person name="Lohan A.J."/>
            <person name="Liu B."/>
            <person name="Lagkouvardos I."/>
            <person name="Roy S."/>
            <person name="Zafar N."/>
            <person name="Bertelli C."/>
            <person name="Schilde C."/>
            <person name="Kianianmomeni A."/>
            <person name="Burglin T.R."/>
            <person name="Frech C."/>
            <person name="Turcotte B."/>
            <person name="Kopec K.O."/>
            <person name="Synnott J.M."/>
            <person name="Choo C."/>
            <person name="Paponov I."/>
            <person name="Finkler A."/>
            <person name="Soon Heng Tan C."/>
            <person name="Hutchins A.P."/>
            <person name="Weinmeier T."/>
            <person name="Rattei T."/>
            <person name="Chu J.S."/>
            <person name="Gimenez G."/>
            <person name="Irimia M."/>
            <person name="Rigden D.J."/>
            <person name="Fitzpatrick D.A."/>
            <person name="Lorenzo-Morales J."/>
            <person name="Bateman A."/>
            <person name="Chiu C.H."/>
            <person name="Tang P."/>
            <person name="Hegemann P."/>
            <person name="Fromm H."/>
            <person name="Raoult D."/>
            <person name="Greub G."/>
            <person name="Miranda-Saavedra D."/>
            <person name="Chen N."/>
            <person name="Nash P."/>
            <person name="Ginger M.L."/>
            <person name="Horn M."/>
            <person name="Schaap P."/>
            <person name="Caler L."/>
            <person name="Loftus B."/>
        </authorList>
    </citation>
    <scope>NUCLEOTIDE SEQUENCE [LARGE SCALE GENOMIC DNA]</scope>
    <source>
        <strain evidence="1 2">Neff</strain>
    </source>
</reference>
<evidence type="ECO:0000313" key="2">
    <source>
        <dbReference type="Proteomes" id="UP000011083"/>
    </source>
</evidence>
<keyword evidence="2" id="KW-1185">Reference proteome</keyword>
<dbReference type="GeneID" id="14916446"/>
<sequence length="430" mass="47452">MASSAHITGYSRMRKAELVAALAPVAKIAKRTAARKTPTTDDGLAGLTVKELRTRAKQAGVAVPAKARKADIIRALYAQPAKKRLAKRTSRPQPAALPVASPQPERLGIFAGVSHALYPHPVGSLADREFLAQNKSLYKRHHGNFWSDFIAEIANHERVRDLCSVDDRGRPMALVVGVSRNARMSPTKQIADMNEANAEANGLTVEMLRKRVINHWGKIHALKPPPGYFKITHRKEAGGSSVPISERWMRSSGIGRCGDDRPWLPISVGVHLAEGARHAMFVLINRGTGHTYLFEPNGAYAQTARRFAYALGLLPPLYQLLMTEGGMSPSEWRTTTFVTDNPLSGDSYGIGPQGRQGVPTQLLDHASGTCAAWSILFYHLFILNHMLEPDDILKHMLDPKQRQYLGHIIGRYSMFVAKNVLNKLQRSAED</sequence>
<dbReference type="KEGG" id="acan:ACA1_079170"/>
<dbReference type="AlphaFoldDB" id="L8GSA9"/>
<gene>
    <name evidence="1" type="ORF">ACA1_079170</name>
</gene>
<dbReference type="RefSeq" id="XP_004337835.1">
    <property type="nucleotide sequence ID" value="XM_004337787.1"/>
</dbReference>
<proteinExistence type="predicted"/>
<name>L8GSA9_ACACF</name>
<protein>
    <recommendedName>
        <fullName evidence="3">Rho termination factor N-terminal domain-containing protein</fullName>
    </recommendedName>
</protein>
<evidence type="ECO:0000313" key="1">
    <source>
        <dbReference type="EMBL" id="ELR15822.1"/>
    </source>
</evidence>
<dbReference type="EMBL" id="KB008022">
    <property type="protein sequence ID" value="ELR15822.1"/>
    <property type="molecule type" value="Genomic_DNA"/>
</dbReference>
<organism evidence="1 2">
    <name type="scientific">Acanthamoeba castellanii (strain ATCC 30010 / Neff)</name>
    <dbReference type="NCBI Taxonomy" id="1257118"/>
    <lineage>
        <taxon>Eukaryota</taxon>
        <taxon>Amoebozoa</taxon>
        <taxon>Discosea</taxon>
        <taxon>Longamoebia</taxon>
        <taxon>Centramoebida</taxon>
        <taxon>Acanthamoebidae</taxon>
        <taxon>Acanthamoeba</taxon>
    </lineage>
</organism>
<accession>L8GSA9</accession>
<evidence type="ECO:0008006" key="3">
    <source>
        <dbReference type="Google" id="ProtNLM"/>
    </source>
</evidence>